<dbReference type="AlphaFoldDB" id="A0A9D3S6Q0"/>
<dbReference type="EMBL" id="JAFIRN010000001">
    <property type="protein sequence ID" value="KAG5857669.1"/>
    <property type="molecule type" value="Genomic_DNA"/>
</dbReference>
<evidence type="ECO:0000256" key="8">
    <source>
        <dbReference type="ARBA" id="ARBA00023128"/>
    </source>
</evidence>
<evidence type="ECO:0000256" key="1">
    <source>
        <dbReference type="ARBA" id="ARBA00004434"/>
    </source>
</evidence>
<gene>
    <name evidence="11" type="ORF">ANANG_G00021860</name>
</gene>
<organism evidence="11 12">
    <name type="scientific">Anguilla anguilla</name>
    <name type="common">European freshwater eel</name>
    <name type="synonym">Muraena anguilla</name>
    <dbReference type="NCBI Taxonomy" id="7936"/>
    <lineage>
        <taxon>Eukaryota</taxon>
        <taxon>Metazoa</taxon>
        <taxon>Chordata</taxon>
        <taxon>Craniata</taxon>
        <taxon>Vertebrata</taxon>
        <taxon>Euteleostomi</taxon>
        <taxon>Actinopterygii</taxon>
        <taxon>Neopterygii</taxon>
        <taxon>Teleostei</taxon>
        <taxon>Anguilliformes</taxon>
        <taxon>Anguillidae</taxon>
        <taxon>Anguilla</taxon>
    </lineage>
</organism>
<evidence type="ECO:0000313" key="12">
    <source>
        <dbReference type="Proteomes" id="UP001044222"/>
    </source>
</evidence>
<feature type="transmembrane region" description="Helical" evidence="10">
    <location>
        <begin position="43"/>
        <end position="63"/>
    </location>
</feature>
<evidence type="ECO:0000256" key="9">
    <source>
        <dbReference type="ARBA" id="ARBA00023136"/>
    </source>
</evidence>
<dbReference type="PANTHER" id="PTHR16717:SF7">
    <property type="entry name" value="CYTOCHROME C OXIDASE SUBUNIT 8A, MITOCHONDRIAL-LIKE"/>
    <property type="match status" value="1"/>
</dbReference>
<name>A0A9D3S6Q0_ANGAN</name>
<evidence type="ECO:0000313" key="11">
    <source>
        <dbReference type="EMBL" id="KAG5857669.1"/>
    </source>
</evidence>
<dbReference type="Proteomes" id="UP001044222">
    <property type="component" value="Unassembled WGS sequence"/>
</dbReference>
<keyword evidence="6" id="KW-0809">Transit peptide</keyword>
<accession>A0A9D3S6Q0</accession>
<reference evidence="11" key="1">
    <citation type="submission" date="2021-01" db="EMBL/GenBank/DDBJ databases">
        <title>A chromosome-scale assembly of European eel, Anguilla anguilla.</title>
        <authorList>
            <person name="Henkel C."/>
            <person name="Jong-Raadsen S.A."/>
            <person name="Dufour S."/>
            <person name="Weltzien F.-A."/>
            <person name="Palstra A.P."/>
            <person name="Pelster B."/>
            <person name="Spaink H.P."/>
            <person name="Van Den Thillart G.E."/>
            <person name="Jansen H."/>
            <person name="Zahm M."/>
            <person name="Klopp C."/>
            <person name="Cedric C."/>
            <person name="Louis A."/>
            <person name="Berthelot C."/>
            <person name="Parey E."/>
            <person name="Roest Crollius H."/>
            <person name="Montfort J."/>
            <person name="Robinson-Rechavi M."/>
            <person name="Bucao C."/>
            <person name="Bouchez O."/>
            <person name="Gislard M."/>
            <person name="Lluch J."/>
            <person name="Milhes M."/>
            <person name="Lampietro C."/>
            <person name="Lopez Roques C."/>
            <person name="Donnadieu C."/>
            <person name="Braasch I."/>
            <person name="Desvignes T."/>
            <person name="Postlethwait J."/>
            <person name="Bobe J."/>
            <person name="Guiguen Y."/>
            <person name="Dirks R."/>
        </authorList>
    </citation>
    <scope>NUCLEOTIDE SEQUENCE</scope>
    <source>
        <strain evidence="11">Tag_6206</strain>
        <tissue evidence="11">Liver</tissue>
    </source>
</reference>
<keyword evidence="9 10" id="KW-0472">Membrane</keyword>
<comment type="caution">
    <text evidence="11">The sequence shown here is derived from an EMBL/GenBank/DDBJ whole genome shotgun (WGS) entry which is preliminary data.</text>
</comment>
<evidence type="ECO:0000256" key="7">
    <source>
        <dbReference type="ARBA" id="ARBA00022989"/>
    </source>
</evidence>
<dbReference type="PANTHER" id="PTHR16717">
    <property type="entry name" value="CYTOCHROME C OXIDASE POLYPEPTIDE VIII"/>
    <property type="match status" value="1"/>
</dbReference>
<keyword evidence="7 10" id="KW-1133">Transmembrane helix</keyword>
<keyword evidence="5" id="KW-0999">Mitochondrion inner membrane</keyword>
<comment type="subcellular location">
    <subcellularLocation>
        <location evidence="1">Mitochondrion inner membrane</location>
        <topology evidence="1">Single-pass membrane protein</topology>
    </subcellularLocation>
</comment>
<proteinExistence type="inferred from homology"/>
<comment type="similarity">
    <text evidence="3">Belongs to the cytochrome c oxidase VIII family.</text>
</comment>
<dbReference type="GO" id="GO:0006123">
    <property type="term" value="P:mitochondrial electron transport, cytochrome c to oxygen"/>
    <property type="evidence" value="ECO:0007669"/>
    <property type="project" value="InterPro"/>
</dbReference>
<evidence type="ECO:0000256" key="5">
    <source>
        <dbReference type="ARBA" id="ARBA00022792"/>
    </source>
</evidence>
<dbReference type="Gene3D" id="4.10.81.10">
    <property type="entry name" value="Cytochrome c oxidase, subunit 8"/>
    <property type="match status" value="1"/>
</dbReference>
<evidence type="ECO:0000256" key="6">
    <source>
        <dbReference type="ARBA" id="ARBA00022946"/>
    </source>
</evidence>
<evidence type="ECO:0000256" key="4">
    <source>
        <dbReference type="ARBA" id="ARBA00022692"/>
    </source>
</evidence>
<keyword evidence="4 10" id="KW-0812">Transmembrane</keyword>
<comment type="pathway">
    <text evidence="2">Energy metabolism; oxidative phosphorylation.</text>
</comment>
<dbReference type="InterPro" id="IPR003205">
    <property type="entry name" value="Cyt_c_oxidase_su8"/>
</dbReference>
<dbReference type="GO" id="GO:0005743">
    <property type="term" value="C:mitochondrial inner membrane"/>
    <property type="evidence" value="ECO:0007669"/>
    <property type="project" value="UniProtKB-SubCell"/>
</dbReference>
<dbReference type="GO" id="GO:0045277">
    <property type="term" value="C:respiratory chain complex IV"/>
    <property type="evidence" value="ECO:0007669"/>
    <property type="project" value="InterPro"/>
</dbReference>
<protein>
    <submittedName>
        <fullName evidence="11">Uncharacterized protein</fullName>
    </submittedName>
</protein>
<evidence type="ECO:0000256" key="2">
    <source>
        <dbReference type="ARBA" id="ARBA00004673"/>
    </source>
</evidence>
<evidence type="ECO:0000256" key="3">
    <source>
        <dbReference type="ARBA" id="ARBA00010117"/>
    </source>
</evidence>
<dbReference type="InterPro" id="IPR036548">
    <property type="entry name" value="Cyt_c_oxidase_su8_sf"/>
</dbReference>
<dbReference type="Pfam" id="PF02285">
    <property type="entry name" value="COX8"/>
    <property type="match status" value="1"/>
</dbReference>
<sequence>MIFAVLRGLPQTVLMVRAKAVLRDQRSNICSKPPKETIGPVKSVFAILVFAAMLLVPAGWILHHIPEYRKRPRPPPDDDGIM</sequence>
<dbReference type="SUPFAM" id="SSF81431">
    <property type="entry name" value="Mitochondrial cytochrome c oxidase subunit VIIIb (aka IX)"/>
    <property type="match status" value="1"/>
</dbReference>
<keyword evidence="12" id="KW-1185">Reference proteome</keyword>
<keyword evidence="8" id="KW-0496">Mitochondrion</keyword>
<evidence type="ECO:0000256" key="10">
    <source>
        <dbReference type="SAM" id="Phobius"/>
    </source>
</evidence>